<gene>
    <name evidence="8" type="ORF">RSO01_43330</name>
</gene>
<dbReference type="PANTHER" id="PTHR30011">
    <property type="entry name" value="ALKANESULFONATE MONOOXYGENASE-RELATED"/>
    <property type="match status" value="1"/>
</dbReference>
<evidence type="ECO:0000313" key="8">
    <source>
        <dbReference type="EMBL" id="GEP57167.1"/>
    </source>
</evidence>
<keyword evidence="2 6" id="KW-0288">FMN</keyword>
<keyword evidence="3" id="KW-0560">Oxidoreductase</keyword>
<evidence type="ECO:0000256" key="5">
    <source>
        <dbReference type="ARBA" id="ARBA00033748"/>
    </source>
</evidence>
<dbReference type="Proteomes" id="UP000321058">
    <property type="component" value="Unassembled WGS sequence"/>
</dbReference>
<dbReference type="InterPro" id="IPR036661">
    <property type="entry name" value="Luciferase-like_sf"/>
</dbReference>
<keyword evidence="4 8" id="KW-0503">Monooxygenase</keyword>
<feature type="binding site" evidence="6">
    <location>
        <position position="57"/>
    </location>
    <ligand>
        <name>FMN</name>
        <dbReference type="ChEBI" id="CHEBI:58210"/>
    </ligand>
</feature>
<dbReference type="Pfam" id="PF00296">
    <property type="entry name" value="Bac_luciferase"/>
    <property type="match status" value="1"/>
</dbReference>
<dbReference type="EMBL" id="BKAJ01000075">
    <property type="protein sequence ID" value="GEP57167.1"/>
    <property type="molecule type" value="Genomic_DNA"/>
</dbReference>
<organism evidence="8 9">
    <name type="scientific">Reyranella soli</name>
    <dbReference type="NCBI Taxonomy" id="1230389"/>
    <lineage>
        <taxon>Bacteria</taxon>
        <taxon>Pseudomonadati</taxon>
        <taxon>Pseudomonadota</taxon>
        <taxon>Alphaproteobacteria</taxon>
        <taxon>Hyphomicrobiales</taxon>
        <taxon>Reyranellaceae</taxon>
        <taxon>Reyranella</taxon>
    </lineage>
</organism>
<dbReference type="InterPro" id="IPR016215">
    <property type="entry name" value="NTA_MOA"/>
</dbReference>
<dbReference type="AlphaFoldDB" id="A0A512NDY4"/>
<keyword evidence="1 6" id="KW-0285">Flavoprotein</keyword>
<reference evidence="8 9" key="1">
    <citation type="submission" date="2019-07" db="EMBL/GenBank/DDBJ databases">
        <title>Whole genome shotgun sequence of Reyranella soli NBRC 108950.</title>
        <authorList>
            <person name="Hosoyama A."/>
            <person name="Uohara A."/>
            <person name="Ohji S."/>
            <person name="Ichikawa N."/>
        </authorList>
    </citation>
    <scope>NUCLEOTIDE SEQUENCE [LARGE SCALE GENOMIC DNA]</scope>
    <source>
        <strain evidence="8 9">NBRC 108950</strain>
    </source>
</reference>
<dbReference type="InterPro" id="IPR051260">
    <property type="entry name" value="Diverse_substr_monoxygenases"/>
</dbReference>
<comment type="similarity">
    <text evidence="5">Belongs to the NtaA/SnaA/DszA monooxygenase family.</text>
</comment>
<proteinExistence type="inferred from homology"/>
<dbReference type="PANTHER" id="PTHR30011:SF16">
    <property type="entry name" value="C2H2 FINGER DOMAIN TRANSCRIPTION FACTOR (EUROFUNG)-RELATED"/>
    <property type="match status" value="1"/>
</dbReference>
<dbReference type="NCBIfam" id="TIGR03860">
    <property type="entry name" value="FMN_nitrolo"/>
    <property type="match status" value="1"/>
</dbReference>
<name>A0A512NDY4_9HYPH</name>
<evidence type="ECO:0000256" key="3">
    <source>
        <dbReference type="ARBA" id="ARBA00023002"/>
    </source>
</evidence>
<sequence>MRKTQMKLGLSMRYLGYHDAAWRHPEVPPGGATDFKYFLNSARIAERGKFDMVFFADGIGIRADDNPPGSLARSNRNAELEPLTLLSALAASTSHIGLVSTASTTYNEPFHIARKFASLDNISGGRAGWNIVTSWSEQEAWNFSRDAHLDYDTRYDRAKEFVDVVTGLWDSWEADAFVHDKASGQFYDPAKLHVLNHRGKHFSVRGPLNAPPTPQGRPILVQAGAAEQGQEIAAANADVVYAAQVDLAGAKAYYAGLKARMAKYGRAPDLLKVMPAVTTIVGRTRAEAQAKFDQLQELIDPLVGLASLFNAFGDLSGHPLDGPVPEPVNAKVRSIAYNMWNLAQRENLTIRQFYQKKSAGSGGLLLKGTAEDVADVMEQWIDEEAADGFNLTPTHLPHGAEDFVELVVPELRRRGRFRSEYESTTLRGNLGLPEYVNRHTAGRQRTALASD</sequence>
<feature type="domain" description="Luciferase-like" evidence="7">
    <location>
        <begin position="30"/>
        <end position="299"/>
    </location>
</feature>
<dbReference type="GO" id="GO:0004497">
    <property type="term" value="F:monooxygenase activity"/>
    <property type="evidence" value="ECO:0007669"/>
    <property type="project" value="UniProtKB-KW"/>
</dbReference>
<dbReference type="RefSeq" id="WP_147151543.1">
    <property type="nucleotide sequence ID" value="NZ_BKAJ01000075.1"/>
</dbReference>
<feature type="binding site" evidence="6">
    <location>
        <position position="101"/>
    </location>
    <ligand>
        <name>FMN</name>
        <dbReference type="ChEBI" id="CHEBI:58210"/>
    </ligand>
</feature>
<dbReference type="PIRSF" id="PIRSF000337">
    <property type="entry name" value="NTA_MOA"/>
    <property type="match status" value="1"/>
</dbReference>
<dbReference type="OrthoDB" id="6752030at2"/>
<evidence type="ECO:0000256" key="2">
    <source>
        <dbReference type="ARBA" id="ARBA00022643"/>
    </source>
</evidence>
<keyword evidence="9" id="KW-1185">Reference proteome</keyword>
<accession>A0A512NDY4</accession>
<protein>
    <submittedName>
        <fullName evidence="8">Monooxygenase</fullName>
    </submittedName>
</protein>
<dbReference type="Gene3D" id="3.20.20.30">
    <property type="entry name" value="Luciferase-like domain"/>
    <property type="match status" value="1"/>
</dbReference>
<dbReference type="SUPFAM" id="SSF51679">
    <property type="entry name" value="Bacterial luciferase-like"/>
    <property type="match status" value="1"/>
</dbReference>
<feature type="binding site" evidence="6">
    <location>
        <position position="155"/>
    </location>
    <ligand>
        <name>FMN</name>
        <dbReference type="ChEBI" id="CHEBI:58210"/>
    </ligand>
</feature>
<dbReference type="CDD" id="cd01095">
    <property type="entry name" value="Nitrilotriacetate_monoxgenase"/>
    <property type="match status" value="1"/>
</dbReference>
<dbReference type="GO" id="GO:0016705">
    <property type="term" value="F:oxidoreductase activity, acting on paired donors, with incorporation or reduction of molecular oxygen"/>
    <property type="evidence" value="ECO:0007669"/>
    <property type="project" value="InterPro"/>
</dbReference>
<evidence type="ECO:0000256" key="1">
    <source>
        <dbReference type="ARBA" id="ARBA00022630"/>
    </source>
</evidence>
<comment type="caution">
    <text evidence="8">The sequence shown here is derived from an EMBL/GenBank/DDBJ whole genome shotgun (WGS) entry which is preliminary data.</text>
</comment>
<evidence type="ECO:0000256" key="4">
    <source>
        <dbReference type="ARBA" id="ARBA00023033"/>
    </source>
</evidence>
<evidence type="ECO:0000259" key="7">
    <source>
        <dbReference type="Pfam" id="PF00296"/>
    </source>
</evidence>
<evidence type="ECO:0000256" key="6">
    <source>
        <dbReference type="PIRSR" id="PIRSR000337-1"/>
    </source>
</evidence>
<dbReference type="InterPro" id="IPR011251">
    <property type="entry name" value="Luciferase-like_dom"/>
</dbReference>
<evidence type="ECO:0000313" key="9">
    <source>
        <dbReference type="Proteomes" id="UP000321058"/>
    </source>
</evidence>